<dbReference type="EC" id="3.6.4.13" evidence="3"/>
<feature type="compositionally biased region" description="Polar residues" evidence="7">
    <location>
        <begin position="327"/>
        <end position="340"/>
    </location>
</feature>
<dbReference type="InterPro" id="IPR041677">
    <property type="entry name" value="DNA2/NAM7_AAA_11"/>
</dbReference>
<feature type="compositionally biased region" description="Low complexity" evidence="7">
    <location>
        <begin position="285"/>
        <end position="303"/>
    </location>
</feature>
<dbReference type="EMBL" id="KV454293">
    <property type="protein sequence ID" value="ODQ73519.1"/>
    <property type="molecule type" value="Genomic_DNA"/>
</dbReference>
<dbReference type="InterPro" id="IPR049080">
    <property type="entry name" value="MOV-10-like_beta-barrel"/>
</dbReference>
<dbReference type="InterPro" id="IPR041679">
    <property type="entry name" value="DNA2/NAM7-like_C"/>
</dbReference>
<dbReference type="PANTHER" id="PTHR45418:SF5">
    <property type="entry name" value="BRCA2-INTERACTING PROTEIN-LIKE-RELATED"/>
    <property type="match status" value="1"/>
</dbReference>
<keyword evidence="5" id="KW-0347">Helicase</keyword>
<evidence type="ECO:0000313" key="11">
    <source>
        <dbReference type="EMBL" id="ODQ73519.1"/>
    </source>
</evidence>
<evidence type="ECO:0000256" key="4">
    <source>
        <dbReference type="ARBA" id="ARBA00022490"/>
    </source>
</evidence>
<feature type="domain" description="Helicase MOV-10-like beta-barrel" evidence="10">
    <location>
        <begin position="455"/>
        <end position="546"/>
    </location>
</feature>
<dbReference type="CDD" id="cd18808">
    <property type="entry name" value="SF1_C_Upf1"/>
    <property type="match status" value="1"/>
</dbReference>
<dbReference type="InterPro" id="IPR047187">
    <property type="entry name" value="SF1_C_Upf1"/>
</dbReference>
<evidence type="ECO:0000256" key="6">
    <source>
        <dbReference type="ARBA" id="ARBA00047984"/>
    </source>
</evidence>
<sequence length="1134" mass="127050">MQQPPSFSTFIPPPPGLAFPGVAPPRIPGAPPGVAYGPPVGLAMGLAMPGGGGPPLSTPVVTSPSVNIPLPLYTALATAPPCENTEAHVVALLDSPQSYIPVPPGVAAVKLPQIRTAPPSNVEQQLELGHRSSANQQLMSNEPLHRQLRTDQANEVIPANTPDSAFIRSQMDVLNQLNAIYTCSPSQSLYNSIMIFSAHLHTVMQSMRPVPSPNTYRSGDGGVVPQAQQPPQHTQFTQLQQNMSQLRMNGTQLINATPNGISYQSGIPQTVMPPVHSHLHSMNGSLSDTSRTSTTTPISTIHKPPTSALAQITQELGSDVRISPNPLQAASTLSQPTILSREQRDRQNGPLDADELEWTPDIYASRFIPAWLKNVNTFAALRTESTKPPDFCLKDYVDGFASLKLVSREVIPPFRYEPPAVISRRPDLSASTYNSKLSQLIDIEIKAQKKELKTYDMFGVCLEESDYEKALFKLKCPGIREFTPSVSIGDLLLFRQLRPQYSAYENHAFTGYEYSGYIWHVDRGKGEVIVRIDGLLLESNKFNVQFVLDEAFHSKCANAVEKLHDEMQLEPSGFVRKMLFPENEDGIMQETLSSGVFDLEWYDKDLNYEQQRAIDSILKRNYGDVPFLISGPPGTGKTKTMVELALQLVRVSPRCHILLCAPSDAAADTLALRLRLRLNNKELFRLNHFTRAFAEVPTELLAFCAIECVDSQDMFIIPEFKTLINYKIVVCSCRDANILNEAQCSNKSLAKIEGYMMEAFGNSQRTLHWSALLIDEAVQGTEPETVVPLRVVLPDMSYVDEVPIVVMAGDHRQLGPRTVSRQDKASQLDVSLFERLMERPFYAEHPLARKQQLRNGRKPRFPYIRPAFSNLVRNYRSHPALIAVPSSLFYYDTLLPEAANVNGLCSWERLPNHNIPMLFIENKSPDEMVEEGISWFNADEINLCCSVAKHLVDRNLVRPFEIAIAVPFREQIRRIRHKLRQQRLRDVNVGPVESYQGAEHRVVIVCTTRTRERFVENDYQKGMGLIHEAKRFNVAITRAKELLVVIGNSDILQRDGNWRALLSFCYRNSLFDKIRPSEWRPSPEEINTPLYYSRIERGIVYKSRTSNNGVLAGQVIDDPMWLAGFASEEAYLTA</sequence>
<feature type="region of interest" description="Disordered" evidence="7">
    <location>
        <begin position="327"/>
        <end position="353"/>
    </location>
</feature>
<dbReference type="Gene3D" id="3.40.50.300">
    <property type="entry name" value="P-loop containing nucleotide triphosphate hydrolases"/>
    <property type="match status" value="2"/>
</dbReference>
<dbReference type="GO" id="GO:0005524">
    <property type="term" value="F:ATP binding"/>
    <property type="evidence" value="ECO:0007669"/>
    <property type="project" value="UniProtKB-KW"/>
</dbReference>
<evidence type="ECO:0000256" key="2">
    <source>
        <dbReference type="ARBA" id="ARBA00005601"/>
    </source>
</evidence>
<dbReference type="OrthoDB" id="6513042at2759"/>
<dbReference type="Proteomes" id="UP000094385">
    <property type="component" value="Unassembled WGS sequence"/>
</dbReference>
<evidence type="ECO:0000256" key="7">
    <source>
        <dbReference type="SAM" id="MobiDB-lite"/>
    </source>
</evidence>
<evidence type="ECO:0000256" key="5">
    <source>
        <dbReference type="ARBA" id="ARBA00022806"/>
    </source>
</evidence>
<dbReference type="InterPro" id="IPR027417">
    <property type="entry name" value="P-loop_NTPase"/>
</dbReference>
<comment type="subcellular location">
    <subcellularLocation>
        <location evidence="1">Cytoplasm</location>
    </subcellularLocation>
</comment>
<keyword evidence="5" id="KW-0547">Nucleotide-binding</keyword>
<gene>
    <name evidence="11" type="ORF">LIPSTDRAFT_263551</name>
</gene>
<evidence type="ECO:0000259" key="9">
    <source>
        <dbReference type="Pfam" id="PF13087"/>
    </source>
</evidence>
<proteinExistence type="inferred from homology"/>
<evidence type="ECO:0000259" key="8">
    <source>
        <dbReference type="Pfam" id="PF13086"/>
    </source>
</evidence>
<dbReference type="SUPFAM" id="SSF52540">
    <property type="entry name" value="P-loop containing nucleoside triphosphate hydrolases"/>
    <property type="match status" value="1"/>
</dbReference>
<dbReference type="Pfam" id="PF13087">
    <property type="entry name" value="AAA_12"/>
    <property type="match status" value="1"/>
</dbReference>
<dbReference type="GO" id="GO:0005737">
    <property type="term" value="C:cytoplasm"/>
    <property type="evidence" value="ECO:0007669"/>
    <property type="project" value="UniProtKB-SubCell"/>
</dbReference>
<comment type="similarity">
    <text evidence="2">Belongs to the DNA2/NAM7 helicase family. SDE3 subfamily.</text>
</comment>
<keyword evidence="5" id="KW-0067">ATP-binding</keyword>
<dbReference type="GO" id="GO:0016787">
    <property type="term" value="F:hydrolase activity"/>
    <property type="evidence" value="ECO:0007669"/>
    <property type="project" value="UniProtKB-KW"/>
</dbReference>
<feature type="domain" description="DNA2/NAM7 helicase-like C-terminal" evidence="9">
    <location>
        <begin position="865"/>
        <end position="1049"/>
    </location>
</feature>
<dbReference type="GO" id="GO:0003724">
    <property type="term" value="F:RNA helicase activity"/>
    <property type="evidence" value="ECO:0007669"/>
    <property type="project" value="UniProtKB-EC"/>
</dbReference>
<comment type="catalytic activity">
    <reaction evidence="6">
        <text>ATP + H2O = ADP + phosphate + H(+)</text>
        <dbReference type="Rhea" id="RHEA:13065"/>
        <dbReference type="ChEBI" id="CHEBI:15377"/>
        <dbReference type="ChEBI" id="CHEBI:15378"/>
        <dbReference type="ChEBI" id="CHEBI:30616"/>
        <dbReference type="ChEBI" id="CHEBI:43474"/>
        <dbReference type="ChEBI" id="CHEBI:456216"/>
        <dbReference type="EC" id="3.6.4.13"/>
    </reaction>
</comment>
<evidence type="ECO:0000256" key="1">
    <source>
        <dbReference type="ARBA" id="ARBA00004496"/>
    </source>
</evidence>
<accession>A0A1E3Q741</accession>
<dbReference type="Pfam" id="PF13086">
    <property type="entry name" value="AAA_11"/>
    <property type="match status" value="1"/>
</dbReference>
<keyword evidence="5" id="KW-0378">Hydrolase</keyword>
<dbReference type="PANTHER" id="PTHR45418">
    <property type="entry name" value="CANCER/TESTIS ANTIGEN 55"/>
    <property type="match status" value="1"/>
</dbReference>
<dbReference type="GO" id="GO:0003678">
    <property type="term" value="F:DNA helicase activity"/>
    <property type="evidence" value="ECO:0007669"/>
    <property type="project" value="UniProtKB-ARBA"/>
</dbReference>
<protein>
    <recommendedName>
        <fullName evidence="3">RNA helicase</fullName>
        <ecNumber evidence="3">3.6.4.13</ecNumber>
    </recommendedName>
</protein>
<keyword evidence="4" id="KW-0963">Cytoplasm</keyword>
<keyword evidence="12" id="KW-1185">Reference proteome</keyword>
<evidence type="ECO:0000313" key="12">
    <source>
        <dbReference type="Proteomes" id="UP000094385"/>
    </source>
</evidence>
<feature type="region of interest" description="Disordered" evidence="7">
    <location>
        <begin position="282"/>
        <end position="303"/>
    </location>
</feature>
<evidence type="ECO:0000256" key="3">
    <source>
        <dbReference type="ARBA" id="ARBA00012552"/>
    </source>
</evidence>
<feature type="domain" description="DNA2/NAM7 helicase helicase" evidence="8">
    <location>
        <begin position="606"/>
        <end position="683"/>
    </location>
</feature>
<evidence type="ECO:0000259" key="10">
    <source>
        <dbReference type="Pfam" id="PF21634"/>
    </source>
</evidence>
<name>A0A1E3Q741_LIPST</name>
<dbReference type="AlphaFoldDB" id="A0A1E3Q741"/>
<dbReference type="Pfam" id="PF21634">
    <property type="entry name" value="MOV-10_beta-barrel"/>
    <property type="match status" value="1"/>
</dbReference>
<dbReference type="STRING" id="675824.A0A1E3Q741"/>
<organism evidence="11 12">
    <name type="scientific">Lipomyces starkeyi NRRL Y-11557</name>
    <dbReference type="NCBI Taxonomy" id="675824"/>
    <lineage>
        <taxon>Eukaryota</taxon>
        <taxon>Fungi</taxon>
        <taxon>Dikarya</taxon>
        <taxon>Ascomycota</taxon>
        <taxon>Saccharomycotina</taxon>
        <taxon>Lipomycetes</taxon>
        <taxon>Lipomycetales</taxon>
        <taxon>Lipomycetaceae</taxon>
        <taxon>Lipomyces</taxon>
    </lineage>
</organism>
<reference evidence="11 12" key="1">
    <citation type="journal article" date="2016" name="Proc. Natl. Acad. Sci. U.S.A.">
        <title>Comparative genomics of biotechnologically important yeasts.</title>
        <authorList>
            <person name="Riley R."/>
            <person name="Haridas S."/>
            <person name="Wolfe K.H."/>
            <person name="Lopes M.R."/>
            <person name="Hittinger C.T."/>
            <person name="Goeker M."/>
            <person name="Salamov A.A."/>
            <person name="Wisecaver J.H."/>
            <person name="Long T.M."/>
            <person name="Calvey C.H."/>
            <person name="Aerts A.L."/>
            <person name="Barry K.W."/>
            <person name="Choi C."/>
            <person name="Clum A."/>
            <person name="Coughlan A.Y."/>
            <person name="Deshpande S."/>
            <person name="Douglass A.P."/>
            <person name="Hanson S.J."/>
            <person name="Klenk H.-P."/>
            <person name="LaButti K.M."/>
            <person name="Lapidus A."/>
            <person name="Lindquist E.A."/>
            <person name="Lipzen A.M."/>
            <person name="Meier-Kolthoff J.P."/>
            <person name="Ohm R.A."/>
            <person name="Otillar R.P."/>
            <person name="Pangilinan J.L."/>
            <person name="Peng Y."/>
            <person name="Rokas A."/>
            <person name="Rosa C.A."/>
            <person name="Scheuner C."/>
            <person name="Sibirny A.A."/>
            <person name="Slot J.C."/>
            <person name="Stielow J.B."/>
            <person name="Sun H."/>
            <person name="Kurtzman C.P."/>
            <person name="Blackwell M."/>
            <person name="Grigoriev I.V."/>
            <person name="Jeffries T.W."/>
        </authorList>
    </citation>
    <scope>NUCLEOTIDE SEQUENCE [LARGE SCALE GENOMIC DNA]</scope>
    <source>
        <strain evidence="11 12">NRRL Y-11557</strain>
    </source>
</reference>